<sequence length="190" mass="21576">MKPQLVLDAGGVLVANLSPLFWQQIAGEPAAYDQLVQTYQLELREDLWNGKAAEPAFWHWLRQQLPQLQEHQARRLLHMNIQPLPAMKLIPEWHEVFDIHLLSNHRSEWLLPLLSPVRHCFSSMTISSQFGSSKPAPAIFAHTASLLPPGSRVLYIDDQLHNLPPAESLGWSTLQADNGGRWVRQVLSFA</sequence>
<dbReference type="Gene3D" id="1.10.150.240">
    <property type="entry name" value="Putative phosphatase, domain 2"/>
    <property type="match status" value="1"/>
</dbReference>
<reference evidence="1" key="2">
    <citation type="submission" date="2020-09" db="EMBL/GenBank/DDBJ databases">
        <authorList>
            <person name="Sun Q."/>
            <person name="Zhou Y."/>
        </authorList>
    </citation>
    <scope>NUCLEOTIDE SEQUENCE</scope>
    <source>
        <strain evidence="1">CGMCC 1.15178</strain>
    </source>
</reference>
<dbReference type="EMBL" id="BMHP01000001">
    <property type="protein sequence ID" value="GGD49448.1"/>
    <property type="molecule type" value="Genomic_DNA"/>
</dbReference>
<name>A0A917DM37_9BACL</name>
<dbReference type="Gene3D" id="3.40.50.1000">
    <property type="entry name" value="HAD superfamily/HAD-like"/>
    <property type="match status" value="1"/>
</dbReference>
<dbReference type="SUPFAM" id="SSF56784">
    <property type="entry name" value="HAD-like"/>
    <property type="match status" value="1"/>
</dbReference>
<evidence type="ECO:0008006" key="3">
    <source>
        <dbReference type="Google" id="ProtNLM"/>
    </source>
</evidence>
<proteinExistence type="predicted"/>
<dbReference type="AlphaFoldDB" id="A0A917DM37"/>
<organism evidence="1 2">
    <name type="scientific">Paenibacillus nasutitermitis</name>
    <dbReference type="NCBI Taxonomy" id="1652958"/>
    <lineage>
        <taxon>Bacteria</taxon>
        <taxon>Bacillati</taxon>
        <taxon>Bacillota</taxon>
        <taxon>Bacilli</taxon>
        <taxon>Bacillales</taxon>
        <taxon>Paenibacillaceae</taxon>
        <taxon>Paenibacillus</taxon>
    </lineage>
</organism>
<reference evidence="1" key="1">
    <citation type="journal article" date="2014" name="Int. J. Syst. Evol. Microbiol.">
        <title>Complete genome sequence of Corynebacterium casei LMG S-19264T (=DSM 44701T), isolated from a smear-ripened cheese.</title>
        <authorList>
            <consortium name="US DOE Joint Genome Institute (JGI-PGF)"/>
            <person name="Walter F."/>
            <person name="Albersmeier A."/>
            <person name="Kalinowski J."/>
            <person name="Ruckert C."/>
        </authorList>
    </citation>
    <scope>NUCLEOTIDE SEQUENCE</scope>
    <source>
        <strain evidence="1">CGMCC 1.15178</strain>
    </source>
</reference>
<protein>
    <recommendedName>
        <fullName evidence="3">Hydrolase of the HAD superfamily</fullName>
    </recommendedName>
</protein>
<keyword evidence="2" id="KW-1185">Reference proteome</keyword>
<evidence type="ECO:0000313" key="1">
    <source>
        <dbReference type="EMBL" id="GGD49448.1"/>
    </source>
</evidence>
<dbReference type="InterPro" id="IPR023198">
    <property type="entry name" value="PGP-like_dom2"/>
</dbReference>
<dbReference type="InterPro" id="IPR036412">
    <property type="entry name" value="HAD-like_sf"/>
</dbReference>
<dbReference type="PANTHER" id="PTHR43611:SF3">
    <property type="entry name" value="FLAVIN MONONUCLEOTIDE HYDROLASE 1, CHLOROPLATIC"/>
    <property type="match status" value="1"/>
</dbReference>
<evidence type="ECO:0000313" key="2">
    <source>
        <dbReference type="Proteomes" id="UP000612456"/>
    </source>
</evidence>
<accession>A0A917DM37</accession>
<dbReference type="Proteomes" id="UP000612456">
    <property type="component" value="Unassembled WGS sequence"/>
</dbReference>
<gene>
    <name evidence="1" type="ORF">GCM10010911_03710</name>
</gene>
<comment type="caution">
    <text evidence="1">The sequence shown here is derived from an EMBL/GenBank/DDBJ whole genome shotgun (WGS) entry which is preliminary data.</text>
</comment>
<dbReference type="InterPro" id="IPR023214">
    <property type="entry name" value="HAD_sf"/>
</dbReference>
<dbReference type="PANTHER" id="PTHR43611">
    <property type="entry name" value="ALPHA-D-GLUCOSE 1-PHOSPHATE PHOSPHATASE"/>
    <property type="match status" value="1"/>
</dbReference>